<dbReference type="AlphaFoldDB" id="A0A2A6BYQ3"/>
<accession>A0A2A6BYQ3</accession>
<reference evidence="1" key="2">
    <citation type="submission" date="2022-06" db="UniProtKB">
        <authorList>
            <consortium name="EnsemblMetazoa"/>
        </authorList>
    </citation>
    <scope>IDENTIFICATION</scope>
    <source>
        <strain evidence="1">PS312</strain>
    </source>
</reference>
<reference evidence="2" key="1">
    <citation type="journal article" date="2008" name="Nat. Genet.">
        <title>The Pristionchus pacificus genome provides a unique perspective on nematode lifestyle and parasitism.</title>
        <authorList>
            <person name="Dieterich C."/>
            <person name="Clifton S.W."/>
            <person name="Schuster L.N."/>
            <person name="Chinwalla A."/>
            <person name="Delehaunty K."/>
            <person name="Dinkelacker I."/>
            <person name="Fulton L."/>
            <person name="Fulton R."/>
            <person name="Godfrey J."/>
            <person name="Minx P."/>
            <person name="Mitreva M."/>
            <person name="Roeseler W."/>
            <person name="Tian H."/>
            <person name="Witte H."/>
            <person name="Yang S.P."/>
            <person name="Wilson R.K."/>
            <person name="Sommer R.J."/>
        </authorList>
    </citation>
    <scope>NUCLEOTIDE SEQUENCE [LARGE SCALE GENOMIC DNA]</scope>
    <source>
        <strain evidence="2">PS312</strain>
    </source>
</reference>
<protein>
    <submittedName>
        <fullName evidence="1">Uncharacterized protein</fullName>
    </submittedName>
</protein>
<sequence length="96" mass="10854">MRPFAKKTDKTQRGLAQLKNFKSLKLGDLGFSRVLMTIGIGIFHIASSLAPDDVEKDDLAGLLSGYLPREIVLFDVVRSQRRRDMKNASAYRHQHP</sequence>
<accession>A0A8R1UR76</accession>
<keyword evidence="2" id="KW-1185">Reference proteome</keyword>
<name>A0A2A6BYQ3_PRIPA</name>
<organism evidence="1 2">
    <name type="scientific">Pristionchus pacificus</name>
    <name type="common">Parasitic nematode worm</name>
    <dbReference type="NCBI Taxonomy" id="54126"/>
    <lineage>
        <taxon>Eukaryota</taxon>
        <taxon>Metazoa</taxon>
        <taxon>Ecdysozoa</taxon>
        <taxon>Nematoda</taxon>
        <taxon>Chromadorea</taxon>
        <taxon>Rhabditida</taxon>
        <taxon>Rhabditina</taxon>
        <taxon>Diplogasteromorpha</taxon>
        <taxon>Diplogasteroidea</taxon>
        <taxon>Neodiplogasteridae</taxon>
        <taxon>Pristionchus</taxon>
    </lineage>
</organism>
<dbReference type="EnsemblMetazoa" id="PPA38673.1">
    <property type="protein sequence ID" value="PPA38673.1"/>
    <property type="gene ID" value="WBGene00277042"/>
</dbReference>
<evidence type="ECO:0000313" key="2">
    <source>
        <dbReference type="Proteomes" id="UP000005239"/>
    </source>
</evidence>
<proteinExistence type="predicted"/>
<evidence type="ECO:0000313" key="1">
    <source>
        <dbReference type="EnsemblMetazoa" id="PPA38673.1"/>
    </source>
</evidence>
<dbReference type="Proteomes" id="UP000005239">
    <property type="component" value="Unassembled WGS sequence"/>
</dbReference>
<gene>
    <name evidence="1" type="primary">WBGene00277042</name>
</gene>